<evidence type="ECO:0000256" key="3">
    <source>
        <dbReference type="ARBA" id="ARBA00022842"/>
    </source>
</evidence>
<dbReference type="PANTHER" id="PTHR43584:SF5">
    <property type="entry name" value="PROTEIN LICC"/>
    <property type="match status" value="1"/>
</dbReference>
<dbReference type="InterPro" id="IPR029044">
    <property type="entry name" value="Nucleotide-diphossugar_trans"/>
</dbReference>
<dbReference type="RefSeq" id="WP_073252042.1">
    <property type="nucleotide sequence ID" value="NZ_FQZQ01000009.1"/>
</dbReference>
<protein>
    <submittedName>
        <fullName evidence="5">Choline kinase</fullName>
    </submittedName>
</protein>
<dbReference type="InterPro" id="IPR025877">
    <property type="entry name" value="MobA-like_NTP_Trfase"/>
</dbReference>
<accession>A0A1M6JT45</accession>
<dbReference type="InterPro" id="IPR050065">
    <property type="entry name" value="GlmU-like"/>
</dbReference>
<dbReference type="GO" id="GO:0016779">
    <property type="term" value="F:nucleotidyltransferase activity"/>
    <property type="evidence" value="ECO:0007669"/>
    <property type="project" value="UniProtKB-KW"/>
</dbReference>
<evidence type="ECO:0000256" key="2">
    <source>
        <dbReference type="ARBA" id="ARBA00022695"/>
    </source>
</evidence>
<proteinExistence type="predicted"/>
<name>A0A1M6JT45_9RHOB</name>
<keyword evidence="2" id="KW-0548">Nucleotidyltransferase</keyword>
<feature type="domain" description="MobA-like NTP transferase" evidence="4">
    <location>
        <begin position="6"/>
        <end position="149"/>
    </location>
</feature>
<dbReference type="AlphaFoldDB" id="A0A1M6JT45"/>
<dbReference type="PANTHER" id="PTHR43584">
    <property type="entry name" value="NUCLEOTIDYL TRANSFERASE"/>
    <property type="match status" value="1"/>
</dbReference>
<evidence type="ECO:0000256" key="1">
    <source>
        <dbReference type="ARBA" id="ARBA00022679"/>
    </source>
</evidence>
<evidence type="ECO:0000259" key="4">
    <source>
        <dbReference type="Pfam" id="PF12804"/>
    </source>
</evidence>
<dbReference type="GO" id="GO:0016301">
    <property type="term" value="F:kinase activity"/>
    <property type="evidence" value="ECO:0007669"/>
    <property type="project" value="UniProtKB-KW"/>
</dbReference>
<evidence type="ECO:0000313" key="5">
    <source>
        <dbReference type="EMBL" id="SHJ49859.1"/>
    </source>
</evidence>
<evidence type="ECO:0000313" key="6">
    <source>
        <dbReference type="Proteomes" id="UP000183982"/>
    </source>
</evidence>
<dbReference type="EMBL" id="FQZQ01000009">
    <property type="protein sequence ID" value="SHJ49859.1"/>
    <property type="molecule type" value="Genomic_DNA"/>
</dbReference>
<gene>
    <name evidence="5" type="ORF">SAMN05444000_109112</name>
</gene>
<dbReference type="STRING" id="1470563.SAMN05444000_109112"/>
<keyword evidence="6" id="KW-1185">Reference proteome</keyword>
<organism evidence="5 6">
    <name type="scientific">Shimia gijangensis</name>
    <dbReference type="NCBI Taxonomy" id="1470563"/>
    <lineage>
        <taxon>Bacteria</taxon>
        <taxon>Pseudomonadati</taxon>
        <taxon>Pseudomonadota</taxon>
        <taxon>Alphaproteobacteria</taxon>
        <taxon>Rhodobacterales</taxon>
        <taxon>Roseobacteraceae</taxon>
    </lineage>
</organism>
<dbReference type="CDD" id="cd02523">
    <property type="entry name" value="PC_cytidylyltransferase"/>
    <property type="match status" value="1"/>
</dbReference>
<dbReference type="OrthoDB" id="9814110at2"/>
<keyword evidence="1" id="KW-0808">Transferase</keyword>
<dbReference type="Proteomes" id="UP000183982">
    <property type="component" value="Unassembled WGS sequence"/>
</dbReference>
<keyword evidence="3" id="KW-0460">Magnesium</keyword>
<dbReference type="Gene3D" id="3.90.550.10">
    <property type="entry name" value="Spore Coat Polysaccharide Biosynthesis Protein SpsA, Chain A"/>
    <property type="match status" value="1"/>
</dbReference>
<dbReference type="Pfam" id="PF12804">
    <property type="entry name" value="NTP_transf_3"/>
    <property type="match status" value="1"/>
</dbReference>
<keyword evidence="5" id="KW-0418">Kinase</keyword>
<sequence length="249" mass="27432">MTELKALIIAAGRGIRMGPRGELTPKGLISVAGTPLVQRSVRLLQERGIQSVRIVTGHLADQYNAAFEDVDGVELVHNPLYATTGSLRSLMTGLEDLQGPFLLLESDLIYERAALDPVVAHHSRIWVSGPTDTGDEYYTWARSSEAGNPVLDTMSKDAAAHDRDHYGEFVGLSCYSPEGTEALKSIAEACLSANPKSEYELAMIRLSKDHDVDCHLIPDLVWTEIDDEVMYAHATDDIWPLIQKRDGRC</sequence>
<dbReference type="SUPFAM" id="SSF53448">
    <property type="entry name" value="Nucleotide-diphospho-sugar transferases"/>
    <property type="match status" value="1"/>
</dbReference>
<reference evidence="6" key="1">
    <citation type="submission" date="2016-11" db="EMBL/GenBank/DDBJ databases">
        <authorList>
            <person name="Varghese N."/>
            <person name="Submissions S."/>
        </authorList>
    </citation>
    <scope>NUCLEOTIDE SEQUENCE [LARGE SCALE GENOMIC DNA]</scope>
    <source>
        <strain evidence="6">DSM 100564</strain>
    </source>
</reference>